<gene>
    <name evidence="2" type="ordered locus">Psta_2531</name>
</gene>
<evidence type="ECO:0000313" key="3">
    <source>
        <dbReference type="Proteomes" id="UP000001887"/>
    </source>
</evidence>
<dbReference type="EMBL" id="CP001848">
    <property type="protein sequence ID" value="ADB17200.1"/>
    <property type="molecule type" value="Genomic_DNA"/>
</dbReference>
<proteinExistence type="predicted"/>
<accession>D2R5L8</accession>
<dbReference type="InterPro" id="IPR034660">
    <property type="entry name" value="DinB/YfiT-like"/>
</dbReference>
<dbReference type="Gene3D" id="1.20.120.450">
    <property type="entry name" value="dinb family like domain"/>
    <property type="match status" value="1"/>
</dbReference>
<dbReference type="InterPro" id="IPR024775">
    <property type="entry name" value="DinB-like"/>
</dbReference>
<dbReference type="Pfam" id="PF12867">
    <property type="entry name" value="DinB_2"/>
    <property type="match status" value="1"/>
</dbReference>
<dbReference type="STRING" id="530564.Psta_2531"/>
<name>D2R5L8_PIRSD</name>
<dbReference type="eggNOG" id="COG2318">
    <property type="taxonomic scope" value="Bacteria"/>
</dbReference>
<keyword evidence="3" id="KW-1185">Reference proteome</keyword>
<dbReference type="HOGENOM" id="CLU_105789_3_0_0"/>
<reference evidence="2 3" key="1">
    <citation type="journal article" date="2009" name="Stand. Genomic Sci.">
        <title>Complete genome sequence of Pirellula staleyi type strain (ATCC 27377).</title>
        <authorList>
            <person name="Clum A."/>
            <person name="Tindall B.J."/>
            <person name="Sikorski J."/>
            <person name="Ivanova N."/>
            <person name="Mavrommatis K."/>
            <person name="Lucas S."/>
            <person name="Glavina del Rio T."/>
            <person name="Nolan M."/>
            <person name="Chen F."/>
            <person name="Tice H."/>
            <person name="Pitluck S."/>
            <person name="Cheng J.F."/>
            <person name="Chertkov O."/>
            <person name="Brettin T."/>
            <person name="Han C."/>
            <person name="Detter J.C."/>
            <person name="Kuske C."/>
            <person name="Bruce D."/>
            <person name="Goodwin L."/>
            <person name="Ovchinikova G."/>
            <person name="Pati A."/>
            <person name="Mikhailova N."/>
            <person name="Chen A."/>
            <person name="Palaniappan K."/>
            <person name="Land M."/>
            <person name="Hauser L."/>
            <person name="Chang Y.J."/>
            <person name="Jeffries C.D."/>
            <person name="Chain P."/>
            <person name="Rohde M."/>
            <person name="Goker M."/>
            <person name="Bristow J."/>
            <person name="Eisen J.A."/>
            <person name="Markowitz V."/>
            <person name="Hugenholtz P."/>
            <person name="Kyrpides N.C."/>
            <person name="Klenk H.P."/>
            <person name="Lapidus A."/>
        </authorList>
    </citation>
    <scope>NUCLEOTIDE SEQUENCE [LARGE SCALE GENOMIC DNA]</scope>
    <source>
        <strain evidence="3">ATCC 27377 / DSM 6068 / ICPB 4128</strain>
    </source>
</reference>
<sequence length="157" mass="17961">MNAYAPLIDRYAAGPERLRELVIDLTPDELRARPIAGKWSTLEVVAHIADFEPIFLDRMKRVIAEEESPIRSGDENLFFQRLKYEHRQLACELALIEACRAHAVTILRNITDADFAREGIHSELGRVSLQGLLEKVTGHIEHHLPFIEEKRRALRGS</sequence>
<evidence type="ECO:0000313" key="2">
    <source>
        <dbReference type="EMBL" id="ADB17200.1"/>
    </source>
</evidence>
<dbReference type="AlphaFoldDB" id="D2R5L8"/>
<dbReference type="SUPFAM" id="SSF109854">
    <property type="entry name" value="DinB/YfiT-like putative metalloenzymes"/>
    <property type="match status" value="1"/>
</dbReference>
<dbReference type="OrthoDB" id="9793216at2"/>
<dbReference type="Proteomes" id="UP000001887">
    <property type="component" value="Chromosome"/>
</dbReference>
<evidence type="ECO:0000259" key="1">
    <source>
        <dbReference type="Pfam" id="PF12867"/>
    </source>
</evidence>
<organism evidence="2 3">
    <name type="scientific">Pirellula staleyi (strain ATCC 27377 / DSM 6068 / ICPB 4128)</name>
    <name type="common">Pirella staleyi</name>
    <dbReference type="NCBI Taxonomy" id="530564"/>
    <lineage>
        <taxon>Bacteria</taxon>
        <taxon>Pseudomonadati</taxon>
        <taxon>Planctomycetota</taxon>
        <taxon>Planctomycetia</taxon>
        <taxon>Pirellulales</taxon>
        <taxon>Pirellulaceae</taxon>
        <taxon>Pirellula</taxon>
    </lineage>
</organism>
<feature type="domain" description="DinB-like" evidence="1">
    <location>
        <begin position="13"/>
        <end position="144"/>
    </location>
</feature>
<dbReference type="KEGG" id="psl:Psta_2531"/>
<protein>
    <recommendedName>
        <fullName evidence="1">DinB-like domain-containing protein</fullName>
    </recommendedName>
</protein>